<dbReference type="GO" id="GO:0006281">
    <property type="term" value="P:DNA repair"/>
    <property type="evidence" value="ECO:0007669"/>
    <property type="project" value="UniProtKB-KW"/>
</dbReference>
<evidence type="ECO:0000256" key="8">
    <source>
        <dbReference type="ARBA" id="ARBA00022801"/>
    </source>
</evidence>
<evidence type="ECO:0000256" key="15">
    <source>
        <dbReference type="PIRNR" id="PIRNR001007"/>
    </source>
</evidence>
<dbReference type="GO" id="GO:0006310">
    <property type="term" value="P:DNA recombination"/>
    <property type="evidence" value="ECO:0007669"/>
    <property type="project" value="UniProtKB-KW"/>
</dbReference>
<protein>
    <recommendedName>
        <fullName evidence="3 15">Crossover junction endodeoxyribonuclease rusA</fullName>
        <ecNumber evidence="14 15">3.1.21.10</ecNumber>
    </recommendedName>
</protein>
<dbReference type="EC" id="3.1.21.10" evidence="14 15"/>
<dbReference type="EMBL" id="DNAN01000720">
    <property type="protein sequence ID" value="HAW78141.1"/>
    <property type="molecule type" value="Genomic_DNA"/>
</dbReference>
<evidence type="ECO:0000256" key="13">
    <source>
        <dbReference type="ARBA" id="ARBA00029354"/>
    </source>
</evidence>
<dbReference type="RefSeq" id="WP_272965281.1">
    <property type="nucleotide sequence ID" value="NZ_CALBIY010000020.1"/>
</dbReference>
<evidence type="ECO:0000256" key="5">
    <source>
        <dbReference type="ARBA" id="ARBA00022723"/>
    </source>
</evidence>
<evidence type="ECO:0000313" key="19">
    <source>
        <dbReference type="Proteomes" id="UP000264779"/>
    </source>
</evidence>
<comment type="cofactor">
    <cofactor evidence="1">
        <name>Mg(2+)</name>
        <dbReference type="ChEBI" id="CHEBI:18420"/>
    </cofactor>
</comment>
<dbReference type="Proteomes" id="UP000264779">
    <property type="component" value="Unassembled WGS sequence"/>
</dbReference>
<evidence type="ECO:0000256" key="14">
    <source>
        <dbReference type="ARBA" id="ARBA00029488"/>
    </source>
</evidence>
<keyword evidence="9" id="KW-0460">Magnesium</keyword>
<evidence type="ECO:0000256" key="12">
    <source>
        <dbReference type="ARBA" id="ARBA00024745"/>
    </source>
</evidence>
<accession>A0A358E2I2</accession>
<dbReference type="InterPro" id="IPR016281">
    <property type="entry name" value="Endonuclease_RusA"/>
</dbReference>
<dbReference type="Proteomes" id="UP000263517">
    <property type="component" value="Unassembled WGS sequence"/>
</dbReference>
<dbReference type="InterPro" id="IPR008822">
    <property type="entry name" value="Endonuclease_RusA-like"/>
</dbReference>
<proteinExistence type="inferred from homology"/>
<dbReference type="InterPro" id="IPR036614">
    <property type="entry name" value="RusA-like_sf"/>
</dbReference>
<dbReference type="PIRSF" id="PIRSF001007">
    <property type="entry name" value="RusA"/>
    <property type="match status" value="1"/>
</dbReference>
<comment type="catalytic activity">
    <reaction evidence="13 15">
        <text>Endonucleolytic cleavage at a junction such as a reciprocal single-stranded crossover between two homologous DNA duplexes (Holliday junction).</text>
        <dbReference type="EC" id="3.1.21.10"/>
    </reaction>
</comment>
<evidence type="ECO:0000256" key="4">
    <source>
        <dbReference type="ARBA" id="ARBA00022722"/>
    </source>
</evidence>
<evidence type="ECO:0000256" key="10">
    <source>
        <dbReference type="ARBA" id="ARBA00023172"/>
    </source>
</evidence>
<keyword evidence="11 15" id="KW-0234">DNA repair</keyword>
<organism evidence="17 19">
    <name type="scientific">Alteromonas australica</name>
    <dbReference type="NCBI Taxonomy" id="589873"/>
    <lineage>
        <taxon>Bacteria</taxon>
        <taxon>Pseudomonadati</taxon>
        <taxon>Pseudomonadota</taxon>
        <taxon>Gammaproteobacteria</taxon>
        <taxon>Alteromonadales</taxon>
        <taxon>Alteromonadaceae</taxon>
        <taxon>Alteromonas/Salinimonas group</taxon>
        <taxon>Alteromonas</taxon>
    </lineage>
</organism>
<evidence type="ECO:0000313" key="17">
    <source>
        <dbReference type="EMBL" id="HBU52185.1"/>
    </source>
</evidence>
<keyword evidence="4 15" id="KW-0540">Nuclease</keyword>
<comment type="function">
    <text evidence="12">Endonuclease that resolves Holliday junction intermediates made during homologous genetic recombination and DNA repair. Exhibits sequence and structure-selective cleavage of four-way DNA junctions, where it introduces symmetrical nicks in two strands of the same polarity at the 5' side of CC dinucleotides. Corrects the defects in genetic recombination and DNA repair associated with inactivation of RuvAB or RuvC.</text>
</comment>
<keyword evidence="5" id="KW-0479">Metal-binding</keyword>
<dbReference type="GO" id="GO:0000287">
    <property type="term" value="F:magnesium ion binding"/>
    <property type="evidence" value="ECO:0007669"/>
    <property type="project" value="InterPro"/>
</dbReference>
<keyword evidence="8 15" id="KW-0378">Hydrolase</keyword>
<comment type="function">
    <text evidence="15">Endonuclease that resolves Holliday junction intermediates made during homologous genetic recombination and DNA repair. Exhibits sequence and structure-selective cleavage of four-way DNA junctions, where it introduces symmetrical nicks in two strands of the same polarity at the 5' side of dinucleotides. Corrects the defects in genetic recombination and DNA repair associated with inactivation of ruvAB or ruvC.</text>
</comment>
<comment type="subunit">
    <text evidence="2">Homodimer.</text>
</comment>
<reference evidence="18 19" key="1">
    <citation type="journal article" date="2018" name="Nat. Biotechnol.">
        <title>A standardized bacterial taxonomy based on genome phylogeny substantially revises the tree of life.</title>
        <authorList>
            <person name="Parks D.H."/>
            <person name="Chuvochina M."/>
            <person name="Waite D.W."/>
            <person name="Rinke C."/>
            <person name="Skarshewski A."/>
            <person name="Chaumeil P.A."/>
            <person name="Hugenholtz P."/>
        </authorList>
    </citation>
    <scope>NUCLEOTIDE SEQUENCE [LARGE SCALE GENOMIC DNA]</scope>
    <source>
        <strain evidence="17">UBA11621</strain>
        <strain evidence="16">UBA11978</strain>
    </source>
</reference>
<gene>
    <name evidence="16" type="ORF">DCW74_20685</name>
    <name evidence="17" type="ORF">DEB45_13085</name>
</gene>
<dbReference type="SUPFAM" id="SSF103084">
    <property type="entry name" value="Holliday junction resolvase RusA"/>
    <property type="match status" value="1"/>
</dbReference>
<evidence type="ECO:0000313" key="16">
    <source>
        <dbReference type="EMBL" id="HAW78141.1"/>
    </source>
</evidence>
<comment type="similarity">
    <text evidence="15">Belongs to the rusA family.</text>
</comment>
<comment type="caution">
    <text evidence="17">The sequence shown here is derived from an EMBL/GenBank/DDBJ whole genome shotgun (WGS) entry which is preliminary data.</text>
</comment>
<dbReference type="GO" id="GO:0008821">
    <property type="term" value="F:crossover junction DNA endonuclease activity"/>
    <property type="evidence" value="ECO:0007669"/>
    <property type="project" value="UniProtKB-EC"/>
</dbReference>
<evidence type="ECO:0000256" key="1">
    <source>
        <dbReference type="ARBA" id="ARBA00001946"/>
    </source>
</evidence>
<dbReference type="Pfam" id="PF05866">
    <property type="entry name" value="RusA"/>
    <property type="match status" value="1"/>
</dbReference>
<dbReference type="EMBL" id="DONK01000198">
    <property type="protein sequence ID" value="HBU52185.1"/>
    <property type="molecule type" value="Genomic_DNA"/>
</dbReference>
<dbReference type="Gene3D" id="3.30.1330.70">
    <property type="entry name" value="Holliday junction resolvase RusA"/>
    <property type="match status" value="1"/>
</dbReference>
<sequence length="122" mass="13601">MIELELPYPPTVNHYYGQRPKGGRFIKPAGKAFRVEVKATAMERKACNYLTGLIHLEIDAFPPDNRKRDLDNINKALLDALEEAGVFKDDSQIVKLTSTKHAPIEGGKVSVRIIEANREVAA</sequence>
<evidence type="ECO:0000256" key="9">
    <source>
        <dbReference type="ARBA" id="ARBA00022842"/>
    </source>
</evidence>
<evidence type="ECO:0000256" key="7">
    <source>
        <dbReference type="ARBA" id="ARBA00022763"/>
    </source>
</evidence>
<evidence type="ECO:0000256" key="3">
    <source>
        <dbReference type="ARBA" id="ARBA00014885"/>
    </source>
</evidence>
<keyword evidence="6 15" id="KW-0255">Endonuclease</keyword>
<keyword evidence="7 15" id="KW-0227">DNA damage</keyword>
<keyword evidence="10" id="KW-0233">DNA recombination</keyword>
<name>A0A358E2I2_9ALTE</name>
<evidence type="ECO:0000256" key="11">
    <source>
        <dbReference type="ARBA" id="ARBA00023204"/>
    </source>
</evidence>
<dbReference type="AlphaFoldDB" id="A0A358E2I2"/>
<evidence type="ECO:0000256" key="6">
    <source>
        <dbReference type="ARBA" id="ARBA00022759"/>
    </source>
</evidence>
<evidence type="ECO:0000256" key="2">
    <source>
        <dbReference type="ARBA" id="ARBA00011738"/>
    </source>
</evidence>
<evidence type="ECO:0000313" key="18">
    <source>
        <dbReference type="Proteomes" id="UP000263517"/>
    </source>
</evidence>